<dbReference type="GO" id="GO:0004362">
    <property type="term" value="F:glutathione-disulfide reductase (NADPH) activity"/>
    <property type="evidence" value="ECO:0007669"/>
    <property type="project" value="TreeGrafter"/>
</dbReference>
<evidence type="ECO:0000256" key="2">
    <source>
        <dbReference type="ARBA" id="ARBA00007532"/>
    </source>
</evidence>
<dbReference type="PANTHER" id="PTHR42737:SF7">
    <property type="entry name" value="THIOREDOXIN-DISULFIDE REDUCTASE"/>
    <property type="match status" value="1"/>
</dbReference>
<dbReference type="AlphaFoldDB" id="A0AAN8IGR4"/>
<dbReference type="InterPro" id="IPR016156">
    <property type="entry name" value="FAD/NAD-linked_Rdtase_dimer_sf"/>
</dbReference>
<keyword evidence="13" id="KW-1185">Reference proteome</keyword>
<evidence type="ECO:0000256" key="1">
    <source>
        <dbReference type="ARBA" id="ARBA00001974"/>
    </source>
</evidence>
<feature type="domain" description="Pyridine nucleotide-disulphide oxidoreductase dimerisation" evidence="10">
    <location>
        <begin position="134"/>
        <end position="246"/>
    </location>
</feature>
<keyword evidence="6" id="KW-0560">Oxidoreductase</keyword>
<dbReference type="FunFam" id="3.30.390.30:FF:000004">
    <property type="entry name" value="Thioredoxin reductase 1, cytoplasmic"/>
    <property type="match status" value="1"/>
</dbReference>
<dbReference type="SUPFAM" id="SSF55424">
    <property type="entry name" value="FAD/NAD-linked reductases, dimerisation (C-terminal) domain"/>
    <property type="match status" value="1"/>
</dbReference>
<evidence type="ECO:0000256" key="3">
    <source>
        <dbReference type="ARBA" id="ARBA00022630"/>
    </source>
</evidence>
<evidence type="ECO:0000256" key="4">
    <source>
        <dbReference type="ARBA" id="ARBA00022827"/>
    </source>
</evidence>
<proteinExistence type="inferred from homology"/>
<accession>A0AAN8IGR4</accession>
<evidence type="ECO:0000313" key="12">
    <source>
        <dbReference type="EMBL" id="KAK5974174.1"/>
    </source>
</evidence>
<dbReference type="EMBL" id="WIXE01014579">
    <property type="protein sequence ID" value="KAK5974174.1"/>
    <property type="molecule type" value="Genomic_DNA"/>
</dbReference>
<gene>
    <name evidence="12" type="ORF">GCK32_012794</name>
</gene>
<dbReference type="GO" id="GO:0034599">
    <property type="term" value="P:cellular response to oxidative stress"/>
    <property type="evidence" value="ECO:0007669"/>
    <property type="project" value="TreeGrafter"/>
</dbReference>
<feature type="region of interest" description="Disordered" evidence="9">
    <location>
        <begin position="271"/>
        <end position="295"/>
    </location>
</feature>
<comment type="similarity">
    <text evidence="2">Belongs to the class-I pyridine nucleotide-disulfide oxidoreductase family.</text>
</comment>
<keyword evidence="8" id="KW-0676">Redox-active center</keyword>
<comment type="cofactor">
    <cofactor evidence="1">
        <name>FAD</name>
        <dbReference type="ChEBI" id="CHEBI:57692"/>
    </cofactor>
</comment>
<organism evidence="12 13">
    <name type="scientific">Trichostrongylus colubriformis</name>
    <name type="common">Black scour worm</name>
    <dbReference type="NCBI Taxonomy" id="6319"/>
    <lineage>
        <taxon>Eukaryota</taxon>
        <taxon>Metazoa</taxon>
        <taxon>Ecdysozoa</taxon>
        <taxon>Nematoda</taxon>
        <taxon>Chromadorea</taxon>
        <taxon>Rhabditida</taxon>
        <taxon>Rhabditina</taxon>
        <taxon>Rhabditomorpha</taxon>
        <taxon>Strongyloidea</taxon>
        <taxon>Trichostrongylidae</taxon>
        <taxon>Trichostrongylus</taxon>
    </lineage>
</organism>
<evidence type="ECO:0000256" key="8">
    <source>
        <dbReference type="ARBA" id="ARBA00023284"/>
    </source>
</evidence>
<feature type="region of interest" description="Disordered" evidence="9">
    <location>
        <begin position="353"/>
        <end position="373"/>
    </location>
</feature>
<keyword evidence="4" id="KW-0274">FAD</keyword>
<dbReference type="InterPro" id="IPR036188">
    <property type="entry name" value="FAD/NAD-bd_sf"/>
</dbReference>
<evidence type="ECO:0000259" key="10">
    <source>
        <dbReference type="Pfam" id="PF02852"/>
    </source>
</evidence>
<dbReference type="GO" id="GO:0045454">
    <property type="term" value="P:cell redox homeostasis"/>
    <property type="evidence" value="ECO:0007669"/>
    <property type="project" value="InterPro"/>
</dbReference>
<dbReference type="GO" id="GO:0005739">
    <property type="term" value="C:mitochondrion"/>
    <property type="evidence" value="ECO:0007669"/>
    <property type="project" value="TreeGrafter"/>
</dbReference>
<reference evidence="12 13" key="1">
    <citation type="submission" date="2019-10" db="EMBL/GenBank/DDBJ databases">
        <title>Assembly and Annotation for the nematode Trichostrongylus colubriformis.</title>
        <authorList>
            <person name="Martin J."/>
        </authorList>
    </citation>
    <scope>NUCLEOTIDE SEQUENCE [LARGE SCALE GENOMIC DNA]</scope>
    <source>
        <strain evidence="12">G859</strain>
        <tissue evidence="12">Whole worm</tissue>
    </source>
</reference>
<dbReference type="PRINTS" id="PR00411">
    <property type="entry name" value="PNDRDTASEI"/>
</dbReference>
<dbReference type="Pfam" id="PF07992">
    <property type="entry name" value="Pyr_redox_2"/>
    <property type="match status" value="1"/>
</dbReference>
<sequence length="373" mass="40902">MVVENLQEQGVNVIYGKEVESVQLDGEKKKVSFVSYPEMQKDSSSGIYDTIVWAMGRDPQHGNLNLTAAGVKIDEPTGRIIVSQDDRSSTENIYAIGDVALGRPELTPTAIRAGQLLARRIFGGTNQTVNYDNVPTTVFTPLELGTVGYSEERAVKEFGSESIEIFHSHFTPFDYVVPQDPNSAHCYAKVVCLRNSPRKILGMHIVGPNAAEIIQGYAVALNVGITFEQLIDTIAIHPCTSEEFIKMHITKRSGLSPKTLSLMAEEAISTHFESDDEEGRCTPSPEPETKKRKLSPAKLLPADVMKGNEADYGDFVLDRTESISLDDEDMATLENSSGDSSVWKEKILASLLTGTEDESADQSGKKNTQKKVL</sequence>
<dbReference type="GO" id="GO:0006749">
    <property type="term" value="P:glutathione metabolic process"/>
    <property type="evidence" value="ECO:0007669"/>
    <property type="project" value="TreeGrafter"/>
</dbReference>
<protein>
    <submittedName>
        <fullName evidence="12">Thioredoxin reductase 2 mitochondrial isoform 4</fullName>
    </submittedName>
</protein>
<evidence type="ECO:0000259" key="11">
    <source>
        <dbReference type="Pfam" id="PF07992"/>
    </source>
</evidence>
<dbReference type="PANTHER" id="PTHR42737">
    <property type="entry name" value="GLUTATHIONE REDUCTASE"/>
    <property type="match status" value="1"/>
</dbReference>
<dbReference type="PRINTS" id="PR00368">
    <property type="entry name" value="FADPNR"/>
</dbReference>
<evidence type="ECO:0000256" key="6">
    <source>
        <dbReference type="ARBA" id="ARBA00023002"/>
    </source>
</evidence>
<dbReference type="SUPFAM" id="SSF51905">
    <property type="entry name" value="FAD/NAD(P)-binding domain"/>
    <property type="match status" value="1"/>
</dbReference>
<keyword evidence="5" id="KW-0521">NADP</keyword>
<feature type="domain" description="FAD/NAD(P)-binding" evidence="11">
    <location>
        <begin position="3"/>
        <end position="114"/>
    </location>
</feature>
<evidence type="ECO:0000313" key="13">
    <source>
        <dbReference type="Proteomes" id="UP001331761"/>
    </source>
</evidence>
<dbReference type="GO" id="GO:0050660">
    <property type="term" value="F:flavin adenine dinucleotide binding"/>
    <property type="evidence" value="ECO:0007669"/>
    <property type="project" value="InterPro"/>
</dbReference>
<keyword evidence="7" id="KW-1015">Disulfide bond</keyword>
<dbReference type="InterPro" id="IPR046952">
    <property type="entry name" value="GSHR/TRXR-like"/>
</dbReference>
<evidence type="ECO:0000256" key="7">
    <source>
        <dbReference type="ARBA" id="ARBA00023157"/>
    </source>
</evidence>
<dbReference type="Gene3D" id="3.30.390.30">
    <property type="match status" value="1"/>
</dbReference>
<name>A0AAN8IGR4_TRICO</name>
<dbReference type="Gene3D" id="3.50.50.60">
    <property type="entry name" value="FAD/NAD(P)-binding domain"/>
    <property type="match status" value="2"/>
</dbReference>
<keyword evidence="3" id="KW-0285">Flavoprotein</keyword>
<evidence type="ECO:0000256" key="9">
    <source>
        <dbReference type="SAM" id="MobiDB-lite"/>
    </source>
</evidence>
<dbReference type="Pfam" id="PF02852">
    <property type="entry name" value="Pyr_redox_dim"/>
    <property type="match status" value="1"/>
</dbReference>
<dbReference type="InterPro" id="IPR004099">
    <property type="entry name" value="Pyr_nucl-diS_OxRdtase_dimer"/>
</dbReference>
<dbReference type="Proteomes" id="UP001331761">
    <property type="component" value="Unassembled WGS sequence"/>
</dbReference>
<comment type="caution">
    <text evidence="12">The sequence shown here is derived from an EMBL/GenBank/DDBJ whole genome shotgun (WGS) entry which is preliminary data.</text>
</comment>
<dbReference type="GO" id="GO:0005829">
    <property type="term" value="C:cytosol"/>
    <property type="evidence" value="ECO:0007669"/>
    <property type="project" value="TreeGrafter"/>
</dbReference>
<evidence type="ECO:0000256" key="5">
    <source>
        <dbReference type="ARBA" id="ARBA00022857"/>
    </source>
</evidence>
<dbReference type="InterPro" id="IPR023753">
    <property type="entry name" value="FAD/NAD-binding_dom"/>
</dbReference>